<dbReference type="RefSeq" id="WP_211530412.1">
    <property type="nucleotide sequence ID" value="NZ_JWHL01000004.1"/>
</dbReference>
<dbReference type="InterPro" id="IPR036390">
    <property type="entry name" value="WH_DNA-bd_sf"/>
</dbReference>
<dbReference type="EMBL" id="JWHL01000004">
    <property type="protein sequence ID" value="MBR1368774.1"/>
    <property type="molecule type" value="Genomic_DNA"/>
</dbReference>
<dbReference type="Gene3D" id="1.10.10.10">
    <property type="entry name" value="Winged helix-like DNA-binding domain superfamily/Winged helix DNA-binding domain"/>
    <property type="match status" value="1"/>
</dbReference>
<dbReference type="Proteomes" id="UP000730161">
    <property type="component" value="Unassembled WGS sequence"/>
</dbReference>
<name>A0A8J7W5P5_9EURY</name>
<dbReference type="AlphaFoldDB" id="A0A8J7W5P5"/>
<dbReference type="SUPFAM" id="SSF46785">
    <property type="entry name" value="Winged helix' DNA-binding domain"/>
    <property type="match status" value="1"/>
</dbReference>
<protein>
    <submittedName>
        <fullName evidence="1">Uncharacterized protein</fullName>
    </submittedName>
</protein>
<accession>A0A8J7W5P5</accession>
<dbReference type="InterPro" id="IPR036388">
    <property type="entry name" value="WH-like_DNA-bd_sf"/>
</dbReference>
<organism evidence="1 2">
    <name type="scientific">Methanocalculus chunghsingensis</name>
    <dbReference type="NCBI Taxonomy" id="156457"/>
    <lineage>
        <taxon>Archaea</taxon>
        <taxon>Methanobacteriati</taxon>
        <taxon>Methanobacteriota</taxon>
        <taxon>Stenosarchaea group</taxon>
        <taxon>Methanomicrobia</taxon>
        <taxon>Methanomicrobiales</taxon>
        <taxon>Methanocalculaceae</taxon>
        <taxon>Methanocalculus</taxon>
    </lineage>
</organism>
<dbReference type="OrthoDB" id="350804at2157"/>
<evidence type="ECO:0000313" key="2">
    <source>
        <dbReference type="Proteomes" id="UP000730161"/>
    </source>
</evidence>
<dbReference type="Pfam" id="PF13412">
    <property type="entry name" value="HTH_24"/>
    <property type="match status" value="1"/>
</dbReference>
<proteinExistence type="predicted"/>
<gene>
    <name evidence="1" type="ORF">RJ53_04315</name>
</gene>
<comment type="caution">
    <text evidence="1">The sequence shown here is derived from an EMBL/GenBank/DDBJ whole genome shotgun (WGS) entry which is preliminary data.</text>
</comment>
<reference evidence="1" key="1">
    <citation type="submission" date="2014-12" db="EMBL/GenBank/DDBJ databases">
        <authorList>
            <person name="Huang H.-H."/>
            <person name="Chen S.-C."/>
            <person name="Lai M.-C."/>
        </authorList>
    </citation>
    <scope>NUCLEOTIDE SEQUENCE</scope>
    <source>
        <strain evidence="1">K1F9705b</strain>
    </source>
</reference>
<keyword evidence="2" id="KW-1185">Reference proteome</keyword>
<evidence type="ECO:0000313" key="1">
    <source>
        <dbReference type="EMBL" id="MBR1368774.1"/>
    </source>
</evidence>
<sequence length="84" mass="9629">MNQTEQRSIRHLPPSAKLLYKVLESGGQMTQKELVTATSLSQRTVRYSLKRLKDEGYIVERYYFADARQSLYGLWDTAPSTGTV</sequence>